<accession>A0A1G6VM52</accession>
<organism evidence="3 4">
    <name type="scientific">Belnapia rosea</name>
    <dbReference type="NCBI Taxonomy" id="938405"/>
    <lineage>
        <taxon>Bacteria</taxon>
        <taxon>Pseudomonadati</taxon>
        <taxon>Pseudomonadota</taxon>
        <taxon>Alphaproteobacteria</taxon>
        <taxon>Acetobacterales</taxon>
        <taxon>Roseomonadaceae</taxon>
        <taxon>Belnapia</taxon>
    </lineage>
</organism>
<evidence type="ECO:0000256" key="1">
    <source>
        <dbReference type="PIRSR" id="PIRSR613078-1"/>
    </source>
</evidence>
<dbReference type="PANTHER" id="PTHR48100">
    <property type="entry name" value="BROAD-SPECIFICITY PHOSPHATASE YOR283W-RELATED"/>
    <property type="match status" value="1"/>
</dbReference>
<dbReference type="STRING" id="938405.SAMN02927895_01391"/>
<reference evidence="3 4" key="1">
    <citation type="submission" date="2016-10" db="EMBL/GenBank/DDBJ databases">
        <authorList>
            <person name="de Groot N.N."/>
        </authorList>
    </citation>
    <scope>NUCLEOTIDE SEQUENCE [LARGE SCALE GENOMIC DNA]</scope>
    <source>
        <strain evidence="3 4">CPCC 100156</strain>
    </source>
</reference>
<dbReference type="SMART" id="SM00855">
    <property type="entry name" value="PGAM"/>
    <property type="match status" value="1"/>
</dbReference>
<dbReference type="GO" id="GO:0005737">
    <property type="term" value="C:cytoplasm"/>
    <property type="evidence" value="ECO:0007669"/>
    <property type="project" value="TreeGrafter"/>
</dbReference>
<dbReference type="InterPro" id="IPR029033">
    <property type="entry name" value="His_PPase_superfam"/>
</dbReference>
<dbReference type="InterPro" id="IPR050275">
    <property type="entry name" value="PGM_Phosphatase"/>
</dbReference>
<feature type="binding site" evidence="2">
    <location>
        <begin position="18"/>
        <end position="25"/>
    </location>
    <ligand>
        <name>substrate</name>
    </ligand>
</feature>
<evidence type="ECO:0000313" key="3">
    <source>
        <dbReference type="EMBL" id="SDD54097.1"/>
    </source>
</evidence>
<evidence type="ECO:0000256" key="2">
    <source>
        <dbReference type="PIRSR" id="PIRSR613078-2"/>
    </source>
</evidence>
<dbReference type="EMBL" id="FMZX01000009">
    <property type="protein sequence ID" value="SDD54097.1"/>
    <property type="molecule type" value="Genomic_DNA"/>
</dbReference>
<dbReference type="Proteomes" id="UP000198925">
    <property type="component" value="Unassembled WGS sequence"/>
</dbReference>
<dbReference type="GO" id="GO:0016791">
    <property type="term" value="F:phosphatase activity"/>
    <property type="evidence" value="ECO:0007669"/>
    <property type="project" value="TreeGrafter"/>
</dbReference>
<gene>
    <name evidence="3" type="ORF">SAMN04487779_100984</name>
</gene>
<dbReference type="RefSeq" id="WP_090561657.1">
    <property type="nucleotide sequence ID" value="NZ_FMZX01000009.1"/>
</dbReference>
<dbReference type="InterPro" id="IPR013078">
    <property type="entry name" value="His_Pase_superF_clade-1"/>
</dbReference>
<dbReference type="SUPFAM" id="SSF53254">
    <property type="entry name" value="Phosphoglycerate mutase-like"/>
    <property type="match status" value="1"/>
</dbReference>
<feature type="binding site" evidence="2">
    <location>
        <position position="69"/>
    </location>
    <ligand>
        <name>substrate</name>
    </ligand>
</feature>
<feature type="active site" description="Proton donor/acceptor" evidence="1">
    <location>
        <position position="93"/>
    </location>
</feature>
<proteinExistence type="predicted"/>
<dbReference type="AlphaFoldDB" id="A0A1G6VM52"/>
<dbReference type="OrthoDB" id="9781415at2"/>
<dbReference type="PANTHER" id="PTHR48100:SF1">
    <property type="entry name" value="HISTIDINE PHOSPHATASE FAMILY PROTEIN-RELATED"/>
    <property type="match status" value="1"/>
</dbReference>
<dbReference type="Pfam" id="PF00300">
    <property type="entry name" value="His_Phos_1"/>
    <property type="match status" value="1"/>
</dbReference>
<evidence type="ECO:0000313" key="4">
    <source>
        <dbReference type="Proteomes" id="UP000198925"/>
    </source>
</evidence>
<dbReference type="CDD" id="cd07067">
    <property type="entry name" value="HP_PGM_like"/>
    <property type="match status" value="1"/>
</dbReference>
<sequence>MPDAMAEKLNPIPFWFLRHGETDWNAQGLSQGRTDIPLNSVGLLQARRAAKTLVGIGGIATIVASPLIRAKVTAEIAAEALGLPVALDKGLQEVCFGEQEGQPMGDWYDDWIAGHYTPAGAEPFAGLLARAVAAINRATARPGPVLVVAHGALFRALRLAFGHEPNVRTPNALPIRCEPPADGSSAWAVTPAELAPE</sequence>
<name>A0A1G6VM52_9PROT</name>
<feature type="active site" description="Tele-phosphohistidine intermediate" evidence="1">
    <location>
        <position position="19"/>
    </location>
</feature>
<keyword evidence="4" id="KW-1185">Reference proteome</keyword>
<dbReference type="Gene3D" id="3.40.50.1240">
    <property type="entry name" value="Phosphoglycerate mutase-like"/>
    <property type="match status" value="1"/>
</dbReference>
<protein>
    <submittedName>
        <fullName evidence="3">Probable phosphoglycerate mutase</fullName>
    </submittedName>
</protein>